<dbReference type="EMBL" id="JAPCID010000075">
    <property type="protein sequence ID" value="MDA0142133.1"/>
    <property type="molecule type" value="Genomic_DNA"/>
</dbReference>
<proteinExistence type="predicted"/>
<dbReference type="Proteomes" id="UP001147700">
    <property type="component" value="Unassembled WGS sequence"/>
</dbReference>
<feature type="chain" id="PRO_5045407115" evidence="2">
    <location>
        <begin position="20"/>
        <end position="327"/>
    </location>
</feature>
<feature type="transmembrane region" description="Helical" evidence="1">
    <location>
        <begin position="266"/>
        <end position="291"/>
    </location>
</feature>
<evidence type="ECO:0000256" key="1">
    <source>
        <dbReference type="SAM" id="Phobius"/>
    </source>
</evidence>
<reference evidence="3" key="1">
    <citation type="submission" date="2022-10" db="EMBL/GenBank/DDBJ databases">
        <title>The WGS of Solirubrobacter sp. CPCC 204708.</title>
        <authorList>
            <person name="Jiang Z."/>
        </authorList>
    </citation>
    <scope>NUCLEOTIDE SEQUENCE</scope>
    <source>
        <strain evidence="3">CPCC 204708</strain>
    </source>
</reference>
<keyword evidence="1" id="KW-0812">Transmembrane</keyword>
<protein>
    <submittedName>
        <fullName evidence="3">HupE/UreJ family protein</fullName>
    </submittedName>
</protein>
<feature type="signal peptide" evidence="2">
    <location>
        <begin position="1"/>
        <end position="19"/>
    </location>
</feature>
<feature type="transmembrane region" description="Helical" evidence="1">
    <location>
        <begin position="240"/>
        <end position="260"/>
    </location>
</feature>
<keyword evidence="2" id="KW-0732">Signal</keyword>
<dbReference type="RefSeq" id="WP_202953947.1">
    <property type="nucleotide sequence ID" value="NZ_JAPCID010000075.1"/>
</dbReference>
<feature type="transmembrane region" description="Helical" evidence="1">
    <location>
        <begin position="163"/>
        <end position="182"/>
    </location>
</feature>
<gene>
    <name evidence="3" type="ORF">OJ962_31910</name>
</gene>
<dbReference type="Pfam" id="PF13795">
    <property type="entry name" value="HupE_UreJ_2"/>
    <property type="match status" value="1"/>
</dbReference>
<feature type="transmembrane region" description="Helical" evidence="1">
    <location>
        <begin position="214"/>
        <end position="233"/>
    </location>
</feature>
<keyword evidence="1" id="KW-0472">Membrane</keyword>
<sequence length="327" mass="35152">MKRALLLVLLILLVPVAGAQAHFTTQGYQEIVQDGQTVDYVLGLEEEALYTLADGRDKRAISAYLLPRVRVSSDGEACAGALKGWTPQRRSGEAYLRLVLQYQCASESGPFSVRYAVPNENLARFELGGQEGTFLFDPDNMVLRADDPPGFAHFIEKGVEHIVLGWDHVVFLIVLLLGARGFKDVFKLSAAFTVAHSVTLALALLGVVEIPGEIVEPLIAASIVYVAAAQVLGYQSDKQLWIVFGFGLLHGLGFAGAVTFPGGTPIVSALIGFNIGIELGQALIIGVVFPLLLWTRRYEWSKLANATAGSAAAAIGLFWLSQRVLGG</sequence>
<keyword evidence="4" id="KW-1185">Reference proteome</keyword>
<name>A0ABT4RU82_9ACTN</name>
<keyword evidence="1" id="KW-1133">Transmembrane helix</keyword>
<comment type="caution">
    <text evidence="3">The sequence shown here is derived from an EMBL/GenBank/DDBJ whole genome shotgun (WGS) entry which is preliminary data.</text>
</comment>
<evidence type="ECO:0000313" key="3">
    <source>
        <dbReference type="EMBL" id="MDA0142133.1"/>
    </source>
</evidence>
<evidence type="ECO:0000313" key="4">
    <source>
        <dbReference type="Proteomes" id="UP001147700"/>
    </source>
</evidence>
<accession>A0ABT4RU82</accession>
<organism evidence="3 4">
    <name type="scientific">Solirubrobacter deserti</name>
    <dbReference type="NCBI Taxonomy" id="2282478"/>
    <lineage>
        <taxon>Bacteria</taxon>
        <taxon>Bacillati</taxon>
        <taxon>Actinomycetota</taxon>
        <taxon>Thermoleophilia</taxon>
        <taxon>Solirubrobacterales</taxon>
        <taxon>Solirubrobacteraceae</taxon>
        <taxon>Solirubrobacter</taxon>
    </lineage>
</organism>
<feature type="transmembrane region" description="Helical" evidence="1">
    <location>
        <begin position="189"/>
        <end position="208"/>
    </location>
</feature>
<dbReference type="InterPro" id="IPR032809">
    <property type="entry name" value="Put_HupE_UreJ"/>
</dbReference>
<evidence type="ECO:0000256" key="2">
    <source>
        <dbReference type="SAM" id="SignalP"/>
    </source>
</evidence>